<comment type="caution">
    <text evidence="1">The sequence shown here is derived from an EMBL/GenBank/DDBJ whole genome shotgun (WGS) entry which is preliminary data.</text>
</comment>
<accession>A0A0N8A4S4</accession>
<reference evidence="1 2" key="1">
    <citation type="submission" date="2016-03" db="EMBL/GenBank/DDBJ databases">
        <title>EvidentialGene: Evidence-directed Construction of Genes on Genomes.</title>
        <authorList>
            <person name="Gilbert D.G."/>
            <person name="Choi J.-H."/>
            <person name="Mockaitis K."/>
            <person name="Colbourne J."/>
            <person name="Pfrender M."/>
        </authorList>
    </citation>
    <scope>NUCLEOTIDE SEQUENCE [LARGE SCALE GENOMIC DNA]</scope>
    <source>
        <strain evidence="1 2">Xinb3</strain>
        <tissue evidence="1">Complete organism</tissue>
    </source>
</reference>
<keyword evidence="2" id="KW-1185">Reference proteome</keyword>
<organism evidence="1 2">
    <name type="scientific">Daphnia magna</name>
    <dbReference type="NCBI Taxonomy" id="35525"/>
    <lineage>
        <taxon>Eukaryota</taxon>
        <taxon>Metazoa</taxon>
        <taxon>Ecdysozoa</taxon>
        <taxon>Arthropoda</taxon>
        <taxon>Crustacea</taxon>
        <taxon>Branchiopoda</taxon>
        <taxon>Diplostraca</taxon>
        <taxon>Cladocera</taxon>
        <taxon>Anomopoda</taxon>
        <taxon>Daphniidae</taxon>
        <taxon>Daphnia</taxon>
    </lineage>
</organism>
<dbReference type="Proteomes" id="UP000076858">
    <property type="component" value="Unassembled WGS sequence"/>
</dbReference>
<name>A0A0N8A4S4_9CRUS</name>
<evidence type="ECO:0000313" key="1">
    <source>
        <dbReference type="EMBL" id="KZS01140.1"/>
    </source>
</evidence>
<dbReference type="EMBL" id="LRGB01007527">
    <property type="protein sequence ID" value="KZS01140.1"/>
    <property type="molecule type" value="Genomic_DNA"/>
</dbReference>
<sequence length="49" mass="5440">MAQKTTAGALTDSTREYSQIRELINRLQSDLGSHTPPLPQIVEKVCWVG</sequence>
<gene>
    <name evidence="1" type="ORF">APZ42_002287</name>
</gene>
<evidence type="ECO:0000313" key="2">
    <source>
        <dbReference type="Proteomes" id="UP000076858"/>
    </source>
</evidence>
<dbReference type="AlphaFoldDB" id="A0A0N8A4S4"/>
<proteinExistence type="predicted"/>
<protein>
    <submittedName>
        <fullName evidence="1">Uncharacterized protein</fullName>
    </submittedName>
</protein>